<protein>
    <submittedName>
        <fullName evidence="1">Uncharacterized protein</fullName>
    </submittedName>
</protein>
<gene>
    <name evidence="1" type="ORF">JI435_419520</name>
</gene>
<evidence type="ECO:0000313" key="2">
    <source>
        <dbReference type="Proteomes" id="UP000663193"/>
    </source>
</evidence>
<name>A0A7U2I815_PHANO</name>
<dbReference type="AlphaFoldDB" id="A0A7U2I815"/>
<dbReference type="Proteomes" id="UP000663193">
    <property type="component" value="Chromosome 15"/>
</dbReference>
<organism evidence="1 2">
    <name type="scientific">Phaeosphaeria nodorum (strain SN15 / ATCC MYA-4574 / FGSC 10173)</name>
    <name type="common">Glume blotch fungus</name>
    <name type="synonym">Parastagonospora nodorum</name>
    <dbReference type="NCBI Taxonomy" id="321614"/>
    <lineage>
        <taxon>Eukaryota</taxon>
        <taxon>Fungi</taxon>
        <taxon>Dikarya</taxon>
        <taxon>Ascomycota</taxon>
        <taxon>Pezizomycotina</taxon>
        <taxon>Dothideomycetes</taxon>
        <taxon>Pleosporomycetidae</taxon>
        <taxon>Pleosporales</taxon>
        <taxon>Pleosporineae</taxon>
        <taxon>Phaeosphaeriaceae</taxon>
        <taxon>Parastagonospora</taxon>
    </lineage>
</organism>
<dbReference type="VEuPathDB" id="FungiDB:JI435_419520"/>
<keyword evidence="2" id="KW-1185">Reference proteome</keyword>
<accession>A0A7U2I815</accession>
<dbReference type="EMBL" id="CP069037">
    <property type="protein sequence ID" value="QRD03423.1"/>
    <property type="molecule type" value="Genomic_DNA"/>
</dbReference>
<reference evidence="2" key="1">
    <citation type="journal article" date="2021" name="BMC Genomics">
        <title>Chromosome-level genome assembly and manually-curated proteome of model necrotroph Parastagonospora nodorum Sn15 reveals a genome-wide trove of candidate effector homologs, and redundancy of virulence-related functions within an accessory chromosome.</title>
        <authorList>
            <person name="Bertazzoni S."/>
            <person name="Jones D.A.B."/>
            <person name="Phan H.T."/>
            <person name="Tan K.-C."/>
            <person name="Hane J.K."/>
        </authorList>
    </citation>
    <scope>NUCLEOTIDE SEQUENCE [LARGE SCALE GENOMIC DNA]</scope>
    <source>
        <strain evidence="2">SN15 / ATCC MYA-4574 / FGSC 10173)</strain>
    </source>
</reference>
<evidence type="ECO:0000313" key="1">
    <source>
        <dbReference type="EMBL" id="QRD03423.1"/>
    </source>
</evidence>
<sequence length="157" mass="17549">MCVVTDNNTAVASPYWTPLAVVTAVYALRAHRCSSKCLRVFTCMFSNLQWYGALHPEIERAKADVASSTWETFRDCHWPGGACDGLRRDNLARKVECKGKVVKKRCRTRCPATGGAKARSLALCLSISHHSVYIAPSHPYRNPTPILQHHRELLLSN</sequence>
<proteinExistence type="predicted"/>